<dbReference type="GO" id="GO:0005861">
    <property type="term" value="C:troponin complex"/>
    <property type="evidence" value="ECO:0007669"/>
    <property type="project" value="InterPro"/>
</dbReference>
<dbReference type="WBParaSite" id="ASIM_0001705801-mRNA-1">
    <property type="protein sequence ID" value="ASIM_0001705801-mRNA-1"/>
    <property type="gene ID" value="ASIM_0001705801"/>
</dbReference>
<feature type="region of interest" description="Disordered" evidence="2">
    <location>
        <begin position="407"/>
        <end position="499"/>
    </location>
</feature>
<dbReference type="Gene3D" id="1.20.5.350">
    <property type="match status" value="2"/>
</dbReference>
<dbReference type="GO" id="GO:0005523">
    <property type="term" value="F:tropomyosin binding"/>
    <property type="evidence" value="ECO:0007669"/>
    <property type="project" value="TreeGrafter"/>
</dbReference>
<feature type="compositionally biased region" description="Basic and acidic residues" evidence="2">
    <location>
        <begin position="407"/>
        <end position="433"/>
    </location>
</feature>
<dbReference type="InterPro" id="IPR027707">
    <property type="entry name" value="TNNT"/>
</dbReference>
<organism evidence="3">
    <name type="scientific">Anisakis simplex</name>
    <name type="common">Herring worm</name>
    <dbReference type="NCBI Taxonomy" id="6269"/>
    <lineage>
        <taxon>Eukaryota</taxon>
        <taxon>Metazoa</taxon>
        <taxon>Ecdysozoa</taxon>
        <taxon>Nematoda</taxon>
        <taxon>Chromadorea</taxon>
        <taxon>Rhabditida</taxon>
        <taxon>Spirurina</taxon>
        <taxon>Ascaridomorpha</taxon>
        <taxon>Ascaridoidea</taxon>
        <taxon>Anisakidae</taxon>
        <taxon>Anisakis</taxon>
        <taxon>Anisakis simplex complex</taxon>
    </lineage>
</organism>
<feature type="region of interest" description="Disordered" evidence="2">
    <location>
        <begin position="283"/>
        <end position="331"/>
    </location>
</feature>
<evidence type="ECO:0000256" key="2">
    <source>
        <dbReference type="SAM" id="MobiDB-lite"/>
    </source>
</evidence>
<dbReference type="InterPro" id="IPR001978">
    <property type="entry name" value="Troponin"/>
</dbReference>
<feature type="compositionally biased region" description="Basic and acidic residues" evidence="2">
    <location>
        <begin position="1"/>
        <end position="12"/>
    </location>
</feature>
<dbReference type="InterPro" id="IPR038077">
    <property type="entry name" value="Troponin_sf"/>
</dbReference>
<dbReference type="GO" id="GO:0045214">
    <property type="term" value="P:sarcomere organization"/>
    <property type="evidence" value="ECO:0007669"/>
    <property type="project" value="TreeGrafter"/>
</dbReference>
<dbReference type="GO" id="GO:0006937">
    <property type="term" value="P:regulation of muscle contraction"/>
    <property type="evidence" value="ECO:0007669"/>
    <property type="project" value="InterPro"/>
</dbReference>
<evidence type="ECO:0000313" key="3">
    <source>
        <dbReference type="WBParaSite" id="ASIM_0001705801-mRNA-1"/>
    </source>
</evidence>
<comment type="similarity">
    <text evidence="1">Belongs to the troponin T family.</text>
</comment>
<proteinExistence type="inferred from homology"/>
<accession>A0A0M3K7W7</accession>
<dbReference type="GO" id="GO:0006936">
    <property type="term" value="P:muscle contraction"/>
    <property type="evidence" value="ECO:0007669"/>
    <property type="project" value="TreeGrafter"/>
</dbReference>
<dbReference type="SUPFAM" id="SSF90250">
    <property type="entry name" value="Troponin coil-coiled subunits"/>
    <property type="match status" value="2"/>
</dbReference>
<dbReference type="PANTHER" id="PTHR11521">
    <property type="entry name" value="TROPONIN T"/>
    <property type="match status" value="1"/>
</dbReference>
<feature type="compositionally biased region" description="Basic and acidic residues" evidence="2">
    <location>
        <begin position="440"/>
        <end position="474"/>
    </location>
</feature>
<protein>
    <submittedName>
        <fullName evidence="3">Troponin T, skeletal muscle (inferred by orthology to a D. melanogaster protein)</fullName>
    </submittedName>
</protein>
<feature type="region of interest" description="Disordered" evidence="2">
    <location>
        <begin position="1"/>
        <end position="25"/>
    </location>
</feature>
<evidence type="ECO:0000256" key="1">
    <source>
        <dbReference type="ARBA" id="ARBA00008330"/>
    </source>
</evidence>
<dbReference type="AlphaFoldDB" id="A0A0M3K7W7"/>
<dbReference type="PANTHER" id="PTHR11521:SF1">
    <property type="entry name" value="TROPONIN T, SKELETAL MUSCLE"/>
    <property type="match status" value="1"/>
</dbReference>
<sequence>LKRDEERRRRQEMIAGSLGVTSGVNAEKGAGRNFVVQKREHGESFASKAQQQEKSKAEMEAAKKAFMAAISRKQDVSEILVNDLKQKITFLYQRICKLEAEKYDLEKRQERQDYDLKELHEREKQVARNKALQKGLDPDEAIASPHPVINAFCIAVSLFYLNRFETFELAHGTARPPPEWGRMETEELEQLRKMLEPPKYIEQVKVEGARPPVEPKPLVLPTDEDEADQPPAVPTKTTHIPLSCSLHGINTHPLYRFSSLITNTTHPRIFAFFLHLRLRSEEEGEEEEEVAEEEHEEEGEDEQEAEQAAEDHAGEATKTRAAVQQESNEADLTEAEKAMLACQVYDKDSLMHTYARLTFSPLTQISDIFDEHINSMIINKRTDNALTAAKKRQEEETAAKIQDYEEQRRLEREREEEELRQLKEKQERRKLEREEEEREFAERRRQEEERHRQEEEERRAKIEEEKRKKEEEKKKRQQLASTFAGTPGQTGGRNFVIPKKTSDNATEKFGNIVQAKQEMGMTKEQQEEAKRNYLESVRKTLDFSSLSPADLKEKIRQIHQRICRLEADKYDLEKRHERQEYDLRELNERQRQVARNKALQKGVDPADTNSRYPVFLRHQFFVILPLFL</sequence>
<name>A0A0M3K7W7_ANISI</name>
<dbReference type="Pfam" id="PF00992">
    <property type="entry name" value="Troponin"/>
    <property type="match status" value="1"/>
</dbReference>
<feature type="compositionally biased region" description="Basic and acidic residues" evidence="2">
    <location>
        <begin position="309"/>
        <end position="318"/>
    </location>
</feature>
<feature type="compositionally biased region" description="Acidic residues" evidence="2">
    <location>
        <begin position="283"/>
        <end position="308"/>
    </location>
</feature>
<reference evidence="3" key="1">
    <citation type="submission" date="2017-02" db="UniProtKB">
        <authorList>
            <consortium name="WormBaseParasite"/>
        </authorList>
    </citation>
    <scope>IDENTIFICATION</scope>
</reference>